<protein>
    <submittedName>
        <fullName evidence="1">Uncharacterized protein</fullName>
    </submittedName>
</protein>
<sequence length="143" mass="16160">DTYVVSWGFIEGANIIVDGMVGYRPTITANQVTGKVITIPVQSDNVTSFILALAERLSHRGTLLEVVFDQWNSQSSITRLRNEGIVAVETFFTNKYKNEMYTNFLEKLNQGAVRVFGKEPLNRPAGCPEYKPGWIEQMKLELK</sequence>
<feature type="non-terminal residue" evidence="1">
    <location>
        <position position="1"/>
    </location>
</feature>
<accession>X0YV49</accession>
<name>X0YV49_9ZZZZ</name>
<gene>
    <name evidence="1" type="ORF">S01H1_84103</name>
</gene>
<comment type="caution">
    <text evidence="1">The sequence shown here is derived from an EMBL/GenBank/DDBJ whole genome shotgun (WGS) entry which is preliminary data.</text>
</comment>
<evidence type="ECO:0000313" key="1">
    <source>
        <dbReference type="EMBL" id="GAG50527.1"/>
    </source>
</evidence>
<reference evidence="1" key="1">
    <citation type="journal article" date="2014" name="Front. Microbiol.">
        <title>High frequency of phylogenetically diverse reductive dehalogenase-homologous genes in deep subseafloor sedimentary metagenomes.</title>
        <authorList>
            <person name="Kawai M."/>
            <person name="Futagami T."/>
            <person name="Toyoda A."/>
            <person name="Takaki Y."/>
            <person name="Nishi S."/>
            <person name="Hori S."/>
            <person name="Arai W."/>
            <person name="Tsubouchi T."/>
            <person name="Morono Y."/>
            <person name="Uchiyama I."/>
            <person name="Ito T."/>
            <person name="Fujiyama A."/>
            <person name="Inagaki F."/>
            <person name="Takami H."/>
        </authorList>
    </citation>
    <scope>NUCLEOTIDE SEQUENCE</scope>
    <source>
        <strain evidence="1">Expedition CK06-06</strain>
    </source>
</reference>
<feature type="non-terminal residue" evidence="1">
    <location>
        <position position="143"/>
    </location>
</feature>
<organism evidence="1">
    <name type="scientific">marine sediment metagenome</name>
    <dbReference type="NCBI Taxonomy" id="412755"/>
    <lineage>
        <taxon>unclassified sequences</taxon>
        <taxon>metagenomes</taxon>
        <taxon>ecological metagenomes</taxon>
    </lineage>
</organism>
<dbReference type="AlphaFoldDB" id="X0YV49"/>
<dbReference type="EMBL" id="BARS01057338">
    <property type="protein sequence ID" value="GAG50527.1"/>
    <property type="molecule type" value="Genomic_DNA"/>
</dbReference>
<proteinExistence type="predicted"/>